<dbReference type="GO" id="GO:0046686">
    <property type="term" value="P:response to cadmium ion"/>
    <property type="evidence" value="ECO:0007669"/>
    <property type="project" value="TreeGrafter"/>
</dbReference>
<keyword evidence="2" id="KW-0560">Oxidoreductase</keyword>
<comment type="caution">
    <text evidence="2">The sequence shown here is derived from an EMBL/GenBank/DDBJ whole genome shotgun (WGS) entry which is preliminary data.</text>
</comment>
<feature type="domain" description="VOC" evidence="1">
    <location>
        <begin position="1"/>
        <end position="116"/>
    </location>
</feature>
<accession>A0A3M8QPI1</accession>
<dbReference type="Gene3D" id="3.10.180.10">
    <property type="entry name" value="2,3-Dihydroxybiphenyl 1,2-Dioxygenase, domain 1"/>
    <property type="match status" value="1"/>
</dbReference>
<keyword evidence="2" id="KW-0223">Dioxygenase</keyword>
<dbReference type="InterPro" id="IPR037523">
    <property type="entry name" value="VOC_core"/>
</dbReference>
<dbReference type="PANTHER" id="PTHR41294">
    <property type="entry name" value="CADMIUM-INDUCED PROTEIN CADI"/>
    <property type="match status" value="1"/>
</dbReference>
<organism evidence="2">
    <name type="scientific">Acidithiobacillus sulfuriphilus</name>
    <dbReference type="NCBI Taxonomy" id="1867749"/>
    <lineage>
        <taxon>Bacteria</taxon>
        <taxon>Pseudomonadati</taxon>
        <taxon>Pseudomonadota</taxon>
        <taxon>Acidithiobacillia</taxon>
        <taxon>Acidithiobacillales</taxon>
        <taxon>Acidithiobacillaceae</taxon>
        <taxon>Acidithiobacillus</taxon>
    </lineage>
</organism>
<dbReference type="InterPro" id="IPR029068">
    <property type="entry name" value="Glyas_Bleomycin-R_OHBP_Dase"/>
</dbReference>
<dbReference type="Pfam" id="PF00903">
    <property type="entry name" value="Glyoxalase"/>
    <property type="match status" value="1"/>
</dbReference>
<protein>
    <submittedName>
        <fullName evidence="2">Glyoxalase/bleomycin resistance/dioxygenase family protein</fullName>
    </submittedName>
</protein>
<proteinExistence type="predicted"/>
<dbReference type="EMBL" id="RIZI01000192">
    <property type="protein sequence ID" value="RNF58146.1"/>
    <property type="molecule type" value="Genomic_DNA"/>
</dbReference>
<evidence type="ECO:0000259" key="1">
    <source>
        <dbReference type="PROSITE" id="PS51819"/>
    </source>
</evidence>
<reference evidence="2" key="1">
    <citation type="submission" date="2018-10" db="EMBL/GenBank/DDBJ databases">
        <title>Acidithiobacillus sulfuriphilus sp. nov.: an extremely acidophilic sulfur-oxidizing chemolithotroph isolated from a neutral pH environment.</title>
        <authorList>
            <person name="Falagan C."/>
            <person name="Moya-Beltran A."/>
            <person name="Quatrini R."/>
            <person name="Johnson D.B."/>
        </authorList>
    </citation>
    <scope>NUCLEOTIDE SEQUENCE [LARGE SCALE GENOMIC DNA]</scope>
    <source>
        <strain evidence="2">CJ-2</strain>
    </source>
</reference>
<dbReference type="AlphaFoldDB" id="A0A3M8QPI1"/>
<gene>
    <name evidence="2" type="ORF">EC580_13370</name>
</gene>
<dbReference type="PANTHER" id="PTHR41294:SF1">
    <property type="entry name" value="CADMIUM-INDUCED PROTEIN CADI"/>
    <property type="match status" value="1"/>
</dbReference>
<dbReference type="GO" id="GO:0051213">
    <property type="term" value="F:dioxygenase activity"/>
    <property type="evidence" value="ECO:0007669"/>
    <property type="project" value="UniProtKB-KW"/>
</dbReference>
<dbReference type="RefSeq" id="WP_123105890.1">
    <property type="nucleotide sequence ID" value="NZ_CP127527.1"/>
</dbReference>
<sequence length="142" mass="15696">MSLRVADLAVSTTFYTALLGVAPKDRAARYSTFLVPHLRLNLVLLVNDRGAPLDTYSLYHLGLAVPDKAAVVAAYWRAWALGVEVVKPPRSTWKGTPLHELWLRDPTGYLIEIYARMTAEDLQARPADDRETFLVEGTTGAG</sequence>
<name>A0A3M8QPI1_9PROT</name>
<dbReference type="PROSITE" id="PS51819">
    <property type="entry name" value="VOC"/>
    <property type="match status" value="1"/>
</dbReference>
<dbReference type="OrthoDB" id="9793058at2"/>
<dbReference type="InterPro" id="IPR004360">
    <property type="entry name" value="Glyas_Fos-R_dOase_dom"/>
</dbReference>
<dbReference type="SUPFAM" id="SSF54593">
    <property type="entry name" value="Glyoxalase/Bleomycin resistance protein/Dihydroxybiphenyl dioxygenase"/>
    <property type="match status" value="1"/>
</dbReference>
<evidence type="ECO:0000313" key="2">
    <source>
        <dbReference type="EMBL" id="RNF58146.1"/>
    </source>
</evidence>
<dbReference type="InterPro" id="IPR052393">
    <property type="entry name" value="Cadmium-induced_rsp"/>
</dbReference>